<dbReference type="Proteomes" id="UP001501251">
    <property type="component" value="Unassembled WGS sequence"/>
</dbReference>
<organism evidence="2 3">
    <name type="scientific">Streptosporangium oxazolinicum</name>
    <dbReference type="NCBI Taxonomy" id="909287"/>
    <lineage>
        <taxon>Bacteria</taxon>
        <taxon>Bacillati</taxon>
        <taxon>Actinomycetota</taxon>
        <taxon>Actinomycetes</taxon>
        <taxon>Streptosporangiales</taxon>
        <taxon>Streptosporangiaceae</taxon>
        <taxon>Streptosporangium</taxon>
    </lineage>
</organism>
<proteinExistence type="predicted"/>
<comment type="caution">
    <text evidence="2">The sequence shown here is derived from an EMBL/GenBank/DDBJ whole genome shotgun (WGS) entry which is preliminary data.</text>
</comment>
<evidence type="ECO:0000313" key="2">
    <source>
        <dbReference type="EMBL" id="GAA4206156.1"/>
    </source>
</evidence>
<accession>A0ABP8BGA0</accession>
<evidence type="ECO:0000256" key="1">
    <source>
        <dbReference type="SAM" id="MobiDB-lite"/>
    </source>
</evidence>
<protein>
    <submittedName>
        <fullName evidence="2">Uncharacterized protein</fullName>
    </submittedName>
</protein>
<keyword evidence="3" id="KW-1185">Reference proteome</keyword>
<gene>
    <name evidence="2" type="ORF">GCM10022252_67850</name>
</gene>
<feature type="region of interest" description="Disordered" evidence="1">
    <location>
        <begin position="58"/>
        <end position="85"/>
    </location>
</feature>
<evidence type="ECO:0000313" key="3">
    <source>
        <dbReference type="Proteomes" id="UP001501251"/>
    </source>
</evidence>
<dbReference type="EMBL" id="BAABAQ010000015">
    <property type="protein sequence ID" value="GAA4206156.1"/>
    <property type="molecule type" value="Genomic_DNA"/>
</dbReference>
<sequence length="128" mass="13670">MAEQGYTELPVQVFYQEDIGVRALEPTVELTHGHIFTPSLSVPSATLATPVISNYLITSPEPPRATPRTSLQVRPHRRASREGNDMAVRHIPWPVGAVLLLTHPAPYGPGGTFATAPGAERAPAAASL</sequence>
<name>A0ABP8BGA0_9ACTN</name>
<reference evidence="3" key="1">
    <citation type="journal article" date="2019" name="Int. J. Syst. Evol. Microbiol.">
        <title>The Global Catalogue of Microorganisms (GCM) 10K type strain sequencing project: providing services to taxonomists for standard genome sequencing and annotation.</title>
        <authorList>
            <consortium name="The Broad Institute Genomics Platform"/>
            <consortium name="The Broad Institute Genome Sequencing Center for Infectious Disease"/>
            <person name="Wu L."/>
            <person name="Ma J."/>
        </authorList>
    </citation>
    <scope>NUCLEOTIDE SEQUENCE [LARGE SCALE GENOMIC DNA]</scope>
    <source>
        <strain evidence="3">JCM 17388</strain>
    </source>
</reference>